<dbReference type="GO" id="GO:0008779">
    <property type="term" value="F:acyl-[acyl-carrier-protein]-phospholipid O-acyltransferase activity"/>
    <property type="evidence" value="ECO:0007669"/>
    <property type="project" value="UniProtKB-UniRule"/>
</dbReference>
<evidence type="ECO:0000256" key="9">
    <source>
        <dbReference type="ARBA" id="ARBA00022989"/>
    </source>
</evidence>
<dbReference type="GO" id="GO:0031956">
    <property type="term" value="F:medium-chain fatty acid-CoA ligase activity"/>
    <property type="evidence" value="ECO:0007669"/>
    <property type="project" value="TreeGrafter"/>
</dbReference>
<keyword evidence="9 13" id="KW-1133">Transmembrane helix</keyword>
<dbReference type="GO" id="GO:0005524">
    <property type="term" value="F:ATP binding"/>
    <property type="evidence" value="ECO:0007669"/>
    <property type="project" value="UniProtKB-KW"/>
</dbReference>
<keyword evidence="8 13" id="KW-0067">ATP-binding</keyword>
<dbReference type="NCBIfam" id="NF005959">
    <property type="entry name" value="PRK08043.1"/>
    <property type="match status" value="1"/>
</dbReference>
<name>A0A830ZY94_ERWAM</name>
<comment type="similarity">
    <text evidence="1">Belongs to the ATP-dependent AMP-binding enzyme family.</text>
</comment>
<comment type="subcellular location">
    <subcellularLocation>
        <location evidence="13">Cell membrane</location>
        <topology evidence="13">Multi-pass membrane protein</topology>
    </subcellularLocation>
</comment>
<dbReference type="InterPro" id="IPR020845">
    <property type="entry name" value="AMP-binding_CS"/>
</dbReference>
<dbReference type="AlphaFoldDB" id="A0A830ZY94"/>
<keyword evidence="4 13" id="KW-0436">Ligase</keyword>
<evidence type="ECO:0000256" key="6">
    <source>
        <dbReference type="ARBA" id="ARBA00022692"/>
    </source>
</evidence>
<dbReference type="GO" id="GO:0006631">
    <property type="term" value="P:fatty acid metabolic process"/>
    <property type="evidence" value="ECO:0007669"/>
    <property type="project" value="InterPro"/>
</dbReference>
<keyword evidence="10 13" id="KW-0472">Membrane</keyword>
<dbReference type="EMBL" id="CAPB01000007">
    <property type="protein sequence ID" value="CCO92674.1"/>
    <property type="molecule type" value="Genomic_DNA"/>
</dbReference>
<reference evidence="15 16" key="1">
    <citation type="submission" date="2012-11" db="EMBL/GenBank/DDBJ databases">
        <authorList>
            <person name="Linke B."/>
        </authorList>
    </citation>
    <scope>NUCLEOTIDE SEQUENCE [LARGE SCALE GENOMIC DNA]</scope>
    <source>
        <strain evidence="16">CFBP 1232</strain>
    </source>
</reference>
<dbReference type="RefSeq" id="WP_004155682.1">
    <property type="nucleotide sequence ID" value="NZ_BAYW01000014.1"/>
</dbReference>
<evidence type="ECO:0000256" key="12">
    <source>
        <dbReference type="ARBA" id="ARBA00023315"/>
    </source>
</evidence>
<keyword evidence="12 13" id="KW-0012">Acyltransferase</keyword>
<comment type="catalytic activity">
    <reaction evidence="13">
        <text>a 2-acyl-sn-glycero-3-phosphoethanolamine + a fatty acyl-[ACP] = a 1,2-diacyl-sn-glycero-3-phosphoethanolamine + holo-[ACP]</text>
        <dbReference type="Rhea" id="RHEA:10304"/>
        <dbReference type="Rhea" id="RHEA-COMP:9685"/>
        <dbReference type="Rhea" id="RHEA-COMP:14125"/>
        <dbReference type="ChEBI" id="CHEBI:64479"/>
        <dbReference type="ChEBI" id="CHEBI:64612"/>
        <dbReference type="ChEBI" id="CHEBI:65213"/>
        <dbReference type="ChEBI" id="CHEBI:138651"/>
        <dbReference type="EC" id="2.3.1.40"/>
    </reaction>
</comment>
<dbReference type="PROSITE" id="PS00455">
    <property type="entry name" value="AMP_BINDING"/>
    <property type="match status" value="1"/>
</dbReference>
<dbReference type="EC" id="6.2.1.20" evidence="13"/>
<dbReference type="InterPro" id="IPR000873">
    <property type="entry name" value="AMP-dep_synth/lig_dom"/>
</dbReference>
<evidence type="ECO:0000313" key="15">
    <source>
        <dbReference type="EMBL" id="CCO92674.1"/>
    </source>
</evidence>
<feature type="region of interest" description="Acyltransferase" evidence="13">
    <location>
        <begin position="15"/>
        <end position="138"/>
    </location>
</feature>
<keyword evidence="6 13" id="KW-0812">Transmembrane</keyword>
<evidence type="ECO:0000256" key="1">
    <source>
        <dbReference type="ARBA" id="ARBA00006432"/>
    </source>
</evidence>
<evidence type="ECO:0000256" key="7">
    <source>
        <dbReference type="ARBA" id="ARBA00022741"/>
    </source>
</evidence>
<dbReference type="GO" id="GO:0005886">
    <property type="term" value="C:plasma membrane"/>
    <property type="evidence" value="ECO:0007669"/>
    <property type="project" value="UniProtKB-SubCell"/>
</dbReference>
<dbReference type="InterPro" id="IPR023775">
    <property type="entry name" value="Aas"/>
</dbReference>
<comment type="similarity">
    <text evidence="13">In the N-terminal section; belongs to the 2-acyl-GPE acetyltransferase family.</text>
</comment>
<evidence type="ECO:0000256" key="8">
    <source>
        <dbReference type="ARBA" id="ARBA00022840"/>
    </source>
</evidence>
<dbReference type="Proteomes" id="UP000013111">
    <property type="component" value="Unassembled WGS sequence"/>
</dbReference>
<feature type="active site" evidence="13">
    <location>
        <position position="36"/>
    </location>
</feature>
<evidence type="ECO:0000256" key="2">
    <source>
        <dbReference type="ARBA" id="ARBA00022475"/>
    </source>
</evidence>
<evidence type="ECO:0000259" key="14">
    <source>
        <dbReference type="SMART" id="SM00563"/>
    </source>
</evidence>
<sequence>MVFRFLRVLLRLAFGTRLTGDLASLTKQRVLITPNHMSFLDGVLLAVFLPVKPVFAVYSSISDRWYMRVLRSLIDFVPLDPTKPMSVKHLVKQIGQGRPVVIFPEGRITITGSLMKIYDGAGFVAAKSQATVVPLRIEGAEYTPFGRLGGVVRRRLFPRITLTVLPATTIPMPSAPRARDRRRLAGEHLHHIMMEARMAVRPRETLYQAFLAARTRYGRFKPCIEDVNFKADSYSGLLKKALGVGRILERYSQPGEYIGLLLPNATVTAAAILGASMRGRVPAMLNYTAGVKGLTSALTAGEINTVFTSRQFLDKGKLWHLPQGIGQVRWIYLEDLKDTLTTQDKLWVLGHLLLPKQAMVAQQPEDAAMVLFTSGSEGHPKGVVHSHKSLLANVEQIRTVADFTPRDRFMSALPLFHAFGLTVGLFTPLMTGAQVFLYPSPLHYRIVPELVYDRNCTVLFGTSTFLGNYARFANPYDFARLRYVVAGAEKLQDHTRELWLEKYGIRILEGYGVTECAPVVAINVPMAAKSHTVGRILPGMDSRLVSVPGIEQGGRLQLRGPNIMKGYLRVEHPGQLEAPQADNGEGQMEAGWYDTGDIVSFDDSGFCQIQGRVKRFAKIAGEMVSLEIVEQIALKASGDKQHAATLKPDGNRGEALVLFTTDAQLTREQLMHSARELGSPELAVPRDIRLLSQLPLLGSGKPDFVTLREMAEQPEDRRE</sequence>
<dbReference type="CDD" id="cd07989">
    <property type="entry name" value="LPLAT_AGPAT-like"/>
    <property type="match status" value="1"/>
</dbReference>
<keyword evidence="3" id="KW-0997">Cell inner membrane</keyword>
<evidence type="ECO:0000256" key="11">
    <source>
        <dbReference type="ARBA" id="ARBA00023268"/>
    </source>
</evidence>
<dbReference type="InterPro" id="IPR045851">
    <property type="entry name" value="AMP-bd_C_sf"/>
</dbReference>
<evidence type="ECO:0000256" key="13">
    <source>
        <dbReference type="HAMAP-Rule" id="MF_01162"/>
    </source>
</evidence>
<comment type="catalytic activity">
    <reaction evidence="13">
        <text>a long-chain fatty acid + holo-[ACP] + ATP = a long-chain fatty acyl-[ACP] + AMP + diphosphate</text>
        <dbReference type="Rhea" id="RHEA:45588"/>
        <dbReference type="Rhea" id="RHEA-COMP:9685"/>
        <dbReference type="Rhea" id="RHEA-COMP:12682"/>
        <dbReference type="ChEBI" id="CHEBI:30616"/>
        <dbReference type="ChEBI" id="CHEBI:33019"/>
        <dbReference type="ChEBI" id="CHEBI:57560"/>
        <dbReference type="ChEBI" id="CHEBI:64479"/>
        <dbReference type="ChEBI" id="CHEBI:133243"/>
        <dbReference type="ChEBI" id="CHEBI:456215"/>
        <dbReference type="EC" id="6.2.1.20"/>
    </reaction>
</comment>
<evidence type="ECO:0000256" key="5">
    <source>
        <dbReference type="ARBA" id="ARBA00022679"/>
    </source>
</evidence>
<keyword evidence="2 13" id="KW-1003">Cell membrane</keyword>
<evidence type="ECO:0000313" key="16">
    <source>
        <dbReference type="Proteomes" id="UP000013111"/>
    </source>
</evidence>
<dbReference type="GO" id="GO:0008922">
    <property type="term" value="F:long-chain fatty acid [acyl-carrier-protein] ligase activity"/>
    <property type="evidence" value="ECO:0007669"/>
    <property type="project" value="UniProtKB-UniRule"/>
</dbReference>
<keyword evidence="11 13" id="KW-0511">Multifunctional enzyme</keyword>
<comment type="function">
    <text evidence="13">Plays a role in lysophospholipid acylation. Transfers fatty acids to the 1-position via an enzyme-bound acyl-ACP intermediate in the presence of ATP and magnesium. Its physiological function is to regenerate phosphatidylethanolamine from 2-acyl-glycero-3-phosphoethanolamine (2-acyl-GPE) formed by transacylation reactions or degradation by phospholipase A1.</text>
</comment>
<dbReference type="PANTHER" id="PTHR43201">
    <property type="entry name" value="ACYL-COA SYNTHETASE"/>
    <property type="match status" value="1"/>
</dbReference>
<protein>
    <recommendedName>
        <fullName evidence="13">Bifunctional protein Aas</fullName>
    </recommendedName>
    <domain>
        <recommendedName>
            <fullName evidence="13">2-acylglycerophosphoethanolamine acyltransferase</fullName>
            <ecNumber evidence="13">2.3.1.40</ecNumber>
        </recommendedName>
        <alternativeName>
            <fullName evidence="13">2-acyl-GPE acyltransferase</fullName>
        </alternativeName>
        <alternativeName>
            <fullName evidence="13">Acyl-[acyl-carrier-protein]--phospholipid O-acyltransferase</fullName>
        </alternativeName>
    </domain>
    <domain>
        <recommendedName>
            <fullName evidence="13">Acyl-[acyl-carrier-protein] synthetase</fullName>
            <ecNumber evidence="13">6.2.1.20</ecNumber>
        </recommendedName>
        <alternativeName>
            <fullName evidence="13">Acyl-ACP synthetase</fullName>
        </alternativeName>
        <alternativeName>
            <fullName evidence="13">Long-chain-fatty-acid--[acyl-carrier-protein] ligase</fullName>
        </alternativeName>
    </domain>
</protein>
<dbReference type="InterPro" id="IPR042099">
    <property type="entry name" value="ANL_N_sf"/>
</dbReference>
<dbReference type="SMART" id="SM00563">
    <property type="entry name" value="PlsC"/>
    <property type="match status" value="1"/>
</dbReference>
<proteinExistence type="inferred from homology"/>
<dbReference type="GO" id="GO:0008654">
    <property type="term" value="P:phospholipid biosynthetic process"/>
    <property type="evidence" value="ECO:0007669"/>
    <property type="project" value="InterPro"/>
</dbReference>
<keyword evidence="5 13" id="KW-0808">Transferase</keyword>
<dbReference type="PANTHER" id="PTHR43201:SF8">
    <property type="entry name" value="ACYL-COA SYNTHETASE FAMILY MEMBER 3"/>
    <property type="match status" value="1"/>
</dbReference>
<evidence type="ECO:0000256" key="4">
    <source>
        <dbReference type="ARBA" id="ARBA00022598"/>
    </source>
</evidence>
<dbReference type="GeneID" id="97605019"/>
<evidence type="ECO:0000256" key="3">
    <source>
        <dbReference type="ARBA" id="ARBA00022519"/>
    </source>
</evidence>
<organism evidence="15 16">
    <name type="scientific">Erwinia amylovora NBRC 12687 = CFBP 1232</name>
    <dbReference type="NCBI Taxonomy" id="1219359"/>
    <lineage>
        <taxon>Bacteria</taxon>
        <taxon>Pseudomonadati</taxon>
        <taxon>Pseudomonadota</taxon>
        <taxon>Gammaproteobacteria</taxon>
        <taxon>Enterobacterales</taxon>
        <taxon>Erwiniaceae</taxon>
        <taxon>Erwinia</taxon>
    </lineage>
</organism>
<dbReference type="Pfam" id="PF00501">
    <property type="entry name" value="AMP-binding"/>
    <property type="match status" value="1"/>
</dbReference>
<feature type="region of interest" description="AMP-binding" evidence="13">
    <location>
        <begin position="233"/>
        <end position="646"/>
    </location>
</feature>
<accession>A0A830ZY94</accession>
<dbReference type="SUPFAM" id="SSF69593">
    <property type="entry name" value="Glycerol-3-phosphate (1)-acyltransferase"/>
    <property type="match status" value="1"/>
</dbReference>
<dbReference type="EC" id="2.3.1.40" evidence="13"/>
<keyword evidence="7 13" id="KW-0547">Nucleotide-binding</keyword>
<feature type="domain" description="Phospholipid/glycerol acyltransferase" evidence="14">
    <location>
        <begin position="30"/>
        <end position="140"/>
    </location>
</feature>
<dbReference type="Gene3D" id="3.40.50.12780">
    <property type="entry name" value="N-terminal domain of ligase-like"/>
    <property type="match status" value="1"/>
</dbReference>
<dbReference type="Gene3D" id="3.30.300.30">
    <property type="match status" value="1"/>
</dbReference>
<comment type="caution">
    <text evidence="15">The sequence shown here is derived from an EMBL/GenBank/DDBJ whole genome shotgun (WGS) entry which is preliminary data.</text>
</comment>
<comment type="similarity">
    <text evidence="13">In the C-terminal section; belongs to the ATP-dependent AMP-binding enzyme family.</text>
</comment>
<gene>
    <name evidence="13 15" type="primary">aas</name>
    <name evidence="15" type="ORF">BN437_0711</name>
</gene>
<dbReference type="InterPro" id="IPR002123">
    <property type="entry name" value="Plipid/glycerol_acylTrfase"/>
</dbReference>
<dbReference type="Pfam" id="PF01553">
    <property type="entry name" value="Acyltransferase"/>
    <property type="match status" value="1"/>
</dbReference>
<dbReference type="SUPFAM" id="SSF56801">
    <property type="entry name" value="Acetyl-CoA synthetase-like"/>
    <property type="match status" value="1"/>
</dbReference>
<reference evidence="15 16" key="2">
    <citation type="submission" date="2013-04" db="EMBL/GenBank/DDBJ databases">
        <title>Comparative genomics of 12 strains of Erwinia amylovora identifies a pan-genome with a large conserved core and provides insights into host specificity.</title>
        <authorList>
            <person name="Mann R.A."/>
            <person name="Smits T.H.M."/>
            <person name="Buehlmann A."/>
            <person name="Blom J."/>
            <person name="Goesmann A."/>
            <person name="Frey J.E."/>
            <person name="Plummer K.M."/>
            <person name="Beer S.V."/>
            <person name="Luck J."/>
            <person name="Duffy B."/>
            <person name="Rodoni B."/>
        </authorList>
    </citation>
    <scope>NUCLEOTIDE SEQUENCE [LARGE SCALE GENOMIC DNA]</scope>
    <source>
        <strain evidence="16">CFBP 1232</strain>
    </source>
</reference>
<dbReference type="HAMAP" id="MF_01162">
    <property type="entry name" value="Aas"/>
    <property type="match status" value="1"/>
</dbReference>
<evidence type="ECO:0000256" key="10">
    <source>
        <dbReference type="ARBA" id="ARBA00023136"/>
    </source>
</evidence>